<feature type="transmembrane region" description="Helical" evidence="13">
    <location>
        <begin position="6"/>
        <end position="27"/>
    </location>
</feature>
<keyword evidence="13" id="KW-0249">Electron transport</keyword>
<organism evidence="14">
    <name type="scientific">Amphiura sp. JN-2020</name>
    <dbReference type="NCBI Taxonomy" id="2763518"/>
    <lineage>
        <taxon>Eukaryota</taxon>
        <taxon>Metazoa</taxon>
        <taxon>Echinodermata</taxon>
        <taxon>Eleutherozoa</taxon>
        <taxon>Asterozoa</taxon>
        <taxon>Ophiuroidea</taxon>
        <taxon>Myophiuroidea</taxon>
        <taxon>Metophiurida</taxon>
        <taxon>Ophintegrida</taxon>
        <taxon>Amphilepidida</taxon>
        <taxon>Ophiurina</taxon>
        <taxon>Gnathophiurina</taxon>
        <taxon>Amphiuroidea</taxon>
        <taxon>Amphiuridae</taxon>
        <taxon>Amphiura</taxon>
    </lineage>
</organism>
<keyword evidence="13" id="KW-0679">Respiratory chain</keyword>
<keyword evidence="8 13" id="KW-1133">Transmembrane helix</keyword>
<dbReference type="FunFam" id="1.20.58.1610:FF:000004">
    <property type="entry name" value="NADH-quinone oxidoreductase subunit A"/>
    <property type="match status" value="1"/>
</dbReference>
<dbReference type="InterPro" id="IPR038430">
    <property type="entry name" value="NDAH_ubi_oxred_su3_sf"/>
</dbReference>
<keyword evidence="5 13" id="KW-0813">Transport</keyword>
<evidence type="ECO:0000256" key="12">
    <source>
        <dbReference type="ARBA" id="ARBA00049551"/>
    </source>
</evidence>
<feature type="transmembrane region" description="Helical" evidence="13">
    <location>
        <begin position="91"/>
        <end position="109"/>
    </location>
</feature>
<dbReference type="Gene3D" id="1.20.58.1610">
    <property type="entry name" value="NADH:ubiquinone/plastoquinone oxidoreductase, chain 3"/>
    <property type="match status" value="1"/>
</dbReference>
<geneLocation type="mitochondrion" evidence="14"/>
<dbReference type="AlphaFoldDB" id="A0A7H0R1L5"/>
<evidence type="ECO:0000256" key="7">
    <source>
        <dbReference type="ARBA" id="ARBA00022967"/>
    </source>
</evidence>
<dbReference type="PANTHER" id="PTHR11058:SF9">
    <property type="entry name" value="NADH-UBIQUINONE OXIDOREDUCTASE CHAIN 3"/>
    <property type="match status" value="1"/>
</dbReference>
<evidence type="ECO:0000256" key="4">
    <source>
        <dbReference type="ARBA" id="ARBA00021007"/>
    </source>
</evidence>
<evidence type="ECO:0000256" key="2">
    <source>
        <dbReference type="ARBA" id="ARBA00008472"/>
    </source>
</evidence>
<keyword evidence="6 13" id="KW-0812">Transmembrane</keyword>
<reference evidence="14" key="1">
    <citation type="journal article" date="2019" name="Mitochondrial DNA Part B Resour">
        <title>The complete mitochondrial genome of a deep sea ophiuroid of the genus Amphiura (Ophiuroidea: Amphiuridae).</title>
        <authorList>
            <person name="Na J."/>
            <person name="Zhang D."/>
            <person name="Cheng H."/>
            <person name="Yang J."/>
            <person name="Zhang R."/>
            <person name="Chen W."/>
            <person name="Wang C."/>
        </authorList>
    </citation>
    <scope>NUCLEOTIDE SEQUENCE</scope>
</reference>
<feature type="transmembrane region" description="Helical" evidence="13">
    <location>
        <begin position="58"/>
        <end position="85"/>
    </location>
</feature>
<dbReference type="GO" id="GO:0030964">
    <property type="term" value="C:NADH dehydrogenase complex"/>
    <property type="evidence" value="ECO:0007669"/>
    <property type="project" value="TreeGrafter"/>
</dbReference>
<accession>A0A7H0R1L5</accession>
<evidence type="ECO:0000256" key="11">
    <source>
        <dbReference type="ARBA" id="ARBA00023136"/>
    </source>
</evidence>
<comment type="function">
    <text evidence="13">Core subunit of the mitochondrial membrane respiratory chain NADH dehydrogenase (Complex I) which catalyzes electron transfer from NADH through the respiratory chain, using ubiquinone as an electron acceptor. Essential for the catalytic activity of complex I.</text>
</comment>
<evidence type="ECO:0000256" key="10">
    <source>
        <dbReference type="ARBA" id="ARBA00023075"/>
    </source>
</evidence>
<sequence length="119" mass="13309">MQSPLIIILFITVILLSAALIILGRLISPNSPSIEKASPYECGFAPINSSRLPFSFRFFLIAILFLIFDLEIALLLVFPFTLALINPINSLVYNTLFLTILGIGLFYEWTQGGLEWAEN</sequence>
<comment type="similarity">
    <text evidence="2 13">Belongs to the complex I subunit 3 family.</text>
</comment>
<keyword evidence="10 13" id="KW-0830">Ubiquinone</keyword>
<dbReference type="InterPro" id="IPR000440">
    <property type="entry name" value="NADH_UbQ/plastoQ_OxRdtase_su3"/>
</dbReference>
<gene>
    <name evidence="14" type="primary">ND3</name>
</gene>
<proteinExistence type="inferred from homology"/>
<keyword evidence="11 13" id="KW-0472">Membrane</keyword>
<evidence type="ECO:0000256" key="8">
    <source>
        <dbReference type="ARBA" id="ARBA00022989"/>
    </source>
</evidence>
<dbReference type="EMBL" id="MN296491">
    <property type="protein sequence ID" value="QNQ65314.1"/>
    <property type="molecule type" value="Genomic_DNA"/>
</dbReference>
<evidence type="ECO:0000256" key="9">
    <source>
        <dbReference type="ARBA" id="ARBA00023027"/>
    </source>
</evidence>
<comment type="subcellular location">
    <subcellularLocation>
        <location evidence="1">Membrane</location>
        <topology evidence="1">Multi-pass membrane protein</topology>
    </subcellularLocation>
    <subcellularLocation>
        <location evidence="13">Mitochondrion membrane</location>
        <topology evidence="13">Multi-pass membrane protein</topology>
    </subcellularLocation>
</comment>
<keyword evidence="9 13" id="KW-0520">NAD</keyword>
<name>A0A7H0R1L5_9ECHI</name>
<evidence type="ECO:0000256" key="13">
    <source>
        <dbReference type="RuleBase" id="RU003640"/>
    </source>
</evidence>
<dbReference type="GO" id="GO:0031966">
    <property type="term" value="C:mitochondrial membrane"/>
    <property type="evidence" value="ECO:0007669"/>
    <property type="project" value="UniProtKB-SubCell"/>
</dbReference>
<evidence type="ECO:0000256" key="5">
    <source>
        <dbReference type="ARBA" id="ARBA00022448"/>
    </source>
</evidence>
<evidence type="ECO:0000256" key="6">
    <source>
        <dbReference type="ARBA" id="ARBA00022692"/>
    </source>
</evidence>
<protein>
    <recommendedName>
        <fullName evidence="4 13">NADH-ubiquinone oxidoreductase chain 3</fullName>
        <ecNumber evidence="3 13">7.1.1.2</ecNumber>
    </recommendedName>
</protein>
<comment type="catalytic activity">
    <reaction evidence="12 13">
        <text>a ubiquinone + NADH + 5 H(+)(in) = a ubiquinol + NAD(+) + 4 H(+)(out)</text>
        <dbReference type="Rhea" id="RHEA:29091"/>
        <dbReference type="Rhea" id="RHEA-COMP:9565"/>
        <dbReference type="Rhea" id="RHEA-COMP:9566"/>
        <dbReference type="ChEBI" id="CHEBI:15378"/>
        <dbReference type="ChEBI" id="CHEBI:16389"/>
        <dbReference type="ChEBI" id="CHEBI:17976"/>
        <dbReference type="ChEBI" id="CHEBI:57540"/>
        <dbReference type="ChEBI" id="CHEBI:57945"/>
        <dbReference type="EC" id="7.1.1.2"/>
    </reaction>
</comment>
<keyword evidence="7 13" id="KW-1278">Translocase</keyword>
<keyword evidence="13 14" id="KW-0496">Mitochondrion</keyword>
<evidence type="ECO:0000256" key="3">
    <source>
        <dbReference type="ARBA" id="ARBA00012944"/>
    </source>
</evidence>
<dbReference type="EC" id="7.1.1.2" evidence="3 13"/>
<dbReference type="GO" id="GO:0008137">
    <property type="term" value="F:NADH dehydrogenase (ubiquinone) activity"/>
    <property type="evidence" value="ECO:0007669"/>
    <property type="project" value="UniProtKB-UniRule"/>
</dbReference>
<evidence type="ECO:0000313" key="14">
    <source>
        <dbReference type="EMBL" id="QNQ65314.1"/>
    </source>
</evidence>
<dbReference type="Pfam" id="PF00507">
    <property type="entry name" value="Oxidored_q4"/>
    <property type="match status" value="1"/>
</dbReference>
<evidence type="ECO:0000256" key="1">
    <source>
        <dbReference type="ARBA" id="ARBA00004141"/>
    </source>
</evidence>
<dbReference type="PANTHER" id="PTHR11058">
    <property type="entry name" value="NADH-UBIQUINONE OXIDOREDUCTASE CHAIN 3"/>
    <property type="match status" value="1"/>
</dbReference>